<evidence type="ECO:0000256" key="1">
    <source>
        <dbReference type="ARBA" id="ARBA00001974"/>
    </source>
</evidence>
<protein>
    <recommendedName>
        <fullName evidence="7">FAD dependent oxidoreductase domain-containing protein</fullName>
    </recommendedName>
</protein>
<dbReference type="GeneID" id="20666538"/>
<proteinExistence type="inferred from homology"/>
<dbReference type="FunCoup" id="W4K226">
    <property type="interactions" value="61"/>
</dbReference>
<evidence type="ECO:0000313" key="8">
    <source>
        <dbReference type="EMBL" id="ETW79774.1"/>
    </source>
</evidence>
<gene>
    <name evidence="8" type="ORF">HETIRDRAFT_117157</name>
</gene>
<dbReference type="SUPFAM" id="SSF54373">
    <property type="entry name" value="FAD-linked reductases, C-terminal domain"/>
    <property type="match status" value="1"/>
</dbReference>
<dbReference type="GO" id="GO:0005737">
    <property type="term" value="C:cytoplasm"/>
    <property type="evidence" value="ECO:0007669"/>
    <property type="project" value="TreeGrafter"/>
</dbReference>
<dbReference type="InParanoid" id="W4K226"/>
<dbReference type="Proteomes" id="UP000030671">
    <property type="component" value="Unassembled WGS sequence"/>
</dbReference>
<dbReference type="SUPFAM" id="SSF51971">
    <property type="entry name" value="Nucleotide-binding domain"/>
    <property type="match status" value="1"/>
</dbReference>
<keyword evidence="5" id="KW-0560">Oxidoreductase</keyword>
<dbReference type="EMBL" id="KI925460">
    <property type="protein sequence ID" value="ETW79774.1"/>
    <property type="molecule type" value="Genomic_DNA"/>
</dbReference>
<evidence type="ECO:0000259" key="7">
    <source>
        <dbReference type="Pfam" id="PF01266"/>
    </source>
</evidence>
<reference evidence="8 9" key="1">
    <citation type="journal article" date="2012" name="New Phytol.">
        <title>Insight into trade-off between wood decay and parasitism from the genome of a fungal forest pathogen.</title>
        <authorList>
            <person name="Olson A."/>
            <person name="Aerts A."/>
            <person name="Asiegbu F."/>
            <person name="Belbahri L."/>
            <person name="Bouzid O."/>
            <person name="Broberg A."/>
            <person name="Canback B."/>
            <person name="Coutinho P.M."/>
            <person name="Cullen D."/>
            <person name="Dalman K."/>
            <person name="Deflorio G."/>
            <person name="van Diepen L.T."/>
            <person name="Dunand C."/>
            <person name="Duplessis S."/>
            <person name="Durling M."/>
            <person name="Gonthier P."/>
            <person name="Grimwood J."/>
            <person name="Fossdal C.G."/>
            <person name="Hansson D."/>
            <person name="Henrissat B."/>
            <person name="Hietala A."/>
            <person name="Himmelstrand K."/>
            <person name="Hoffmeister D."/>
            <person name="Hogberg N."/>
            <person name="James T.Y."/>
            <person name="Karlsson M."/>
            <person name="Kohler A."/>
            <person name="Kues U."/>
            <person name="Lee Y.H."/>
            <person name="Lin Y.C."/>
            <person name="Lind M."/>
            <person name="Lindquist E."/>
            <person name="Lombard V."/>
            <person name="Lucas S."/>
            <person name="Lunden K."/>
            <person name="Morin E."/>
            <person name="Murat C."/>
            <person name="Park J."/>
            <person name="Raffaello T."/>
            <person name="Rouze P."/>
            <person name="Salamov A."/>
            <person name="Schmutz J."/>
            <person name="Solheim H."/>
            <person name="Stahlberg J."/>
            <person name="Velez H."/>
            <person name="de Vries R.P."/>
            <person name="Wiebenga A."/>
            <person name="Woodward S."/>
            <person name="Yakovlev I."/>
            <person name="Garbelotto M."/>
            <person name="Martin F."/>
            <person name="Grigoriev I.V."/>
            <person name="Stenlid J."/>
        </authorList>
    </citation>
    <scope>NUCLEOTIDE SEQUENCE [LARGE SCALE GENOMIC DNA]</scope>
    <source>
        <strain evidence="8 9">TC 32-1</strain>
    </source>
</reference>
<keyword evidence="9" id="KW-1185">Reference proteome</keyword>
<feature type="binding site" evidence="6">
    <location>
        <position position="347"/>
    </location>
    <ligand>
        <name>D-dopa</name>
        <dbReference type="ChEBI" id="CHEBI:149689"/>
    </ligand>
</feature>
<dbReference type="AlphaFoldDB" id="W4K226"/>
<name>W4K226_HETIT</name>
<dbReference type="Pfam" id="PF01266">
    <property type="entry name" value="DAO"/>
    <property type="match status" value="1"/>
</dbReference>
<evidence type="ECO:0000256" key="3">
    <source>
        <dbReference type="ARBA" id="ARBA00022630"/>
    </source>
</evidence>
<keyword evidence="3" id="KW-0285">Flavoprotein</keyword>
<evidence type="ECO:0000256" key="5">
    <source>
        <dbReference type="ARBA" id="ARBA00023002"/>
    </source>
</evidence>
<evidence type="ECO:0000256" key="4">
    <source>
        <dbReference type="ARBA" id="ARBA00022827"/>
    </source>
</evidence>
<dbReference type="KEGG" id="hir:HETIRDRAFT_117157"/>
<dbReference type="Gene3D" id="3.40.50.720">
    <property type="entry name" value="NAD(P)-binding Rossmann-like Domain"/>
    <property type="match status" value="1"/>
</dbReference>
<dbReference type="GO" id="GO:0019478">
    <property type="term" value="P:D-amino acid catabolic process"/>
    <property type="evidence" value="ECO:0007669"/>
    <property type="project" value="TreeGrafter"/>
</dbReference>
<feature type="domain" description="FAD dependent oxidoreductase" evidence="7">
    <location>
        <begin position="7"/>
        <end position="362"/>
    </location>
</feature>
<dbReference type="GO" id="GO:0071949">
    <property type="term" value="F:FAD binding"/>
    <property type="evidence" value="ECO:0007669"/>
    <property type="project" value="InterPro"/>
</dbReference>
<accession>W4K226</accession>
<evidence type="ECO:0000256" key="6">
    <source>
        <dbReference type="PIRSR" id="PIRSR000189-1"/>
    </source>
</evidence>
<dbReference type="OrthoDB" id="2015447at2759"/>
<dbReference type="PANTHER" id="PTHR11530:SF11">
    <property type="entry name" value="D-ASPARTATE OXIDASE"/>
    <property type="match status" value="1"/>
</dbReference>
<keyword evidence="4 6" id="KW-0274">FAD</keyword>
<organism evidence="8 9">
    <name type="scientific">Heterobasidion irregulare (strain TC 32-1)</name>
    <dbReference type="NCBI Taxonomy" id="747525"/>
    <lineage>
        <taxon>Eukaryota</taxon>
        <taxon>Fungi</taxon>
        <taxon>Dikarya</taxon>
        <taxon>Basidiomycota</taxon>
        <taxon>Agaricomycotina</taxon>
        <taxon>Agaricomycetes</taxon>
        <taxon>Russulales</taxon>
        <taxon>Bondarzewiaceae</taxon>
        <taxon>Heterobasidion</taxon>
        <taxon>Heterobasidion annosum species complex</taxon>
    </lineage>
</organism>
<comment type="cofactor">
    <cofactor evidence="1 6">
        <name>FAD</name>
        <dbReference type="ChEBI" id="CHEBI:57692"/>
    </cofactor>
</comment>
<dbReference type="PANTHER" id="PTHR11530">
    <property type="entry name" value="D-AMINO ACID OXIDASE"/>
    <property type="match status" value="1"/>
</dbReference>
<feature type="binding site" evidence="6">
    <location>
        <position position="192"/>
    </location>
    <ligand>
        <name>FAD</name>
        <dbReference type="ChEBI" id="CHEBI:57692"/>
    </ligand>
</feature>
<sequence>MDHGRTLLVCGFGIIGLTTAVRLLEAGFGVVAVAAHLPGDPLDPAYASTAAGAHHLSFAADDDDRQQRLDRVTFNVMDDEERREGDTSALLRLTQKEYYGTEGEKHIAFFESMPDFRVIPVDELPSFAKHAVTFTSLTMDTTAYLHKLVARFSSLGGRVHRARIDSLTEALSYVTEPATNSRLQPLAIVNCTGLGSLHLGDVNDINVYPVRGQVLVLEAPWIKEGRTLQQGKLDGGEGGARTYIIPRRSGQVVIGGTREADDWHPDPRPETALDIKTRALALFPELCPPSARVTGRHPEPQDLDAIVVREVVGFRPARRGGLRLERGSDLVIKGARIPVLHNVGHAGAGWQSSWGCAEEIVRLVRELV</sequence>
<feature type="binding site" evidence="6">
    <location>
        <position position="243"/>
    </location>
    <ligand>
        <name>D-dopa</name>
        <dbReference type="ChEBI" id="CHEBI:149689"/>
    </ligand>
</feature>
<dbReference type="RefSeq" id="XP_009548327.1">
    <property type="nucleotide sequence ID" value="XM_009550032.1"/>
</dbReference>
<dbReference type="Gene3D" id="3.30.9.10">
    <property type="entry name" value="D-Amino Acid Oxidase, subunit A, domain 2"/>
    <property type="match status" value="1"/>
</dbReference>
<dbReference type="HOGENOM" id="CLU_034311_1_1_1"/>
<dbReference type="eggNOG" id="KOG3923">
    <property type="taxonomic scope" value="Eukaryota"/>
</dbReference>
<feature type="binding site" evidence="6">
    <location>
        <position position="315"/>
    </location>
    <ligand>
        <name>D-dopa</name>
        <dbReference type="ChEBI" id="CHEBI:149689"/>
    </ligand>
</feature>
<dbReference type="GO" id="GO:0003884">
    <property type="term" value="F:D-amino-acid oxidase activity"/>
    <property type="evidence" value="ECO:0007669"/>
    <property type="project" value="InterPro"/>
</dbReference>
<comment type="similarity">
    <text evidence="2">Belongs to the DAMOX/DASOX family.</text>
</comment>
<evidence type="ECO:0000256" key="2">
    <source>
        <dbReference type="ARBA" id="ARBA00006730"/>
    </source>
</evidence>
<evidence type="ECO:0000313" key="9">
    <source>
        <dbReference type="Proteomes" id="UP000030671"/>
    </source>
</evidence>
<dbReference type="STRING" id="747525.W4K226"/>
<dbReference type="InterPro" id="IPR023209">
    <property type="entry name" value="DAO"/>
</dbReference>
<dbReference type="PIRSF" id="PIRSF000189">
    <property type="entry name" value="D-aa_oxidase"/>
    <property type="match status" value="1"/>
</dbReference>
<dbReference type="InterPro" id="IPR006076">
    <property type="entry name" value="FAD-dep_OxRdtase"/>
</dbReference>